<dbReference type="WBParaSite" id="Csp11.Scaffold630.g16865.t1">
    <property type="protein sequence ID" value="Csp11.Scaffold630.g16865.t1"/>
    <property type="gene ID" value="Csp11.Scaffold630.g16865"/>
</dbReference>
<comment type="similarity">
    <text evidence="13">Belongs to the group II decarboxylase family. Sphingosine-1-phosphate lyase subfamily.</text>
</comment>
<keyword evidence="7 16" id="KW-0663">Pyridoxal phosphate</keyword>
<feature type="modified residue" description="N6-(pyridoxal phosphate)lysine" evidence="16">
    <location>
        <position position="338"/>
    </location>
</feature>
<comment type="pathway">
    <text evidence="4">Sphingolipid metabolism.</text>
</comment>
<dbReference type="InterPro" id="IPR002129">
    <property type="entry name" value="PyrdxlP-dep_de-COase"/>
</dbReference>
<proteinExistence type="inferred from homology"/>
<evidence type="ECO:0000256" key="8">
    <source>
        <dbReference type="ARBA" id="ARBA00022919"/>
    </source>
</evidence>
<dbReference type="STRING" id="1561998.A0A1I7UKG6"/>
<dbReference type="GO" id="GO:0030149">
    <property type="term" value="P:sphingolipid catabolic process"/>
    <property type="evidence" value="ECO:0007669"/>
    <property type="project" value="TreeGrafter"/>
</dbReference>
<keyword evidence="11" id="KW-0472">Membrane</keyword>
<comment type="pathway">
    <text evidence="3">Lipid metabolism; sphingolipid metabolism.</text>
</comment>
<accession>A0A1I7UKG6</accession>
<keyword evidence="12 17" id="KW-0456">Lyase</keyword>
<dbReference type="FunFam" id="3.40.640.10:FF:000020">
    <property type="entry name" value="sphingosine-1-phosphate lyase 1"/>
    <property type="match status" value="1"/>
</dbReference>
<evidence type="ECO:0000256" key="3">
    <source>
        <dbReference type="ARBA" id="ARBA00004760"/>
    </source>
</evidence>
<evidence type="ECO:0000256" key="7">
    <source>
        <dbReference type="ARBA" id="ARBA00022898"/>
    </source>
</evidence>
<evidence type="ECO:0000256" key="9">
    <source>
        <dbReference type="ARBA" id="ARBA00022989"/>
    </source>
</evidence>
<evidence type="ECO:0000313" key="18">
    <source>
        <dbReference type="Proteomes" id="UP000095282"/>
    </source>
</evidence>
<dbReference type="GO" id="GO:0019752">
    <property type="term" value="P:carboxylic acid metabolic process"/>
    <property type="evidence" value="ECO:0007669"/>
    <property type="project" value="InterPro"/>
</dbReference>
<dbReference type="GO" id="GO:0008117">
    <property type="term" value="F:sphinganine-1-phosphate aldolase activity"/>
    <property type="evidence" value="ECO:0007669"/>
    <property type="project" value="UniProtKB-EC"/>
</dbReference>
<comment type="subcellular location">
    <subcellularLocation>
        <location evidence="2">Endoplasmic reticulum membrane</location>
        <topology evidence="2">Single-pass membrane protein</topology>
    </subcellularLocation>
</comment>
<keyword evidence="18" id="KW-1185">Reference proteome</keyword>
<dbReference type="Proteomes" id="UP000095282">
    <property type="component" value="Unplaced"/>
</dbReference>
<protein>
    <recommendedName>
        <fullName evidence="14">sphinganine-1-phosphate aldolase</fullName>
        <ecNumber evidence="14">4.1.2.27</ecNumber>
    </recommendedName>
    <alternativeName>
        <fullName evidence="15">Sphingosine-1-phosphate aldolase</fullName>
    </alternativeName>
</protein>
<evidence type="ECO:0000256" key="2">
    <source>
        <dbReference type="ARBA" id="ARBA00004389"/>
    </source>
</evidence>
<evidence type="ECO:0000256" key="4">
    <source>
        <dbReference type="ARBA" id="ARBA00004991"/>
    </source>
</evidence>
<evidence type="ECO:0000256" key="17">
    <source>
        <dbReference type="RuleBase" id="RU000382"/>
    </source>
</evidence>
<dbReference type="PANTHER" id="PTHR42735:SF15">
    <property type="entry name" value="SPHINGOSINE PHOSPHATE LYASE"/>
    <property type="match status" value="1"/>
</dbReference>
<keyword evidence="6" id="KW-0256">Endoplasmic reticulum</keyword>
<dbReference type="EC" id="4.1.2.27" evidence="14"/>
<evidence type="ECO:0000256" key="11">
    <source>
        <dbReference type="ARBA" id="ARBA00023136"/>
    </source>
</evidence>
<keyword evidence="5" id="KW-0812">Transmembrane</keyword>
<evidence type="ECO:0000256" key="10">
    <source>
        <dbReference type="ARBA" id="ARBA00023098"/>
    </source>
</evidence>
<dbReference type="PANTHER" id="PTHR42735">
    <property type="match status" value="1"/>
</dbReference>
<evidence type="ECO:0000256" key="1">
    <source>
        <dbReference type="ARBA" id="ARBA00001933"/>
    </source>
</evidence>
<comment type="cofactor">
    <cofactor evidence="1 16 17">
        <name>pyridoxal 5'-phosphate</name>
        <dbReference type="ChEBI" id="CHEBI:597326"/>
    </cofactor>
</comment>
<evidence type="ECO:0000313" key="19">
    <source>
        <dbReference type="WBParaSite" id="Csp11.Scaffold630.g16865.t1"/>
    </source>
</evidence>
<dbReference type="AlphaFoldDB" id="A0A1I7UKG6"/>
<evidence type="ECO:0000256" key="15">
    <source>
        <dbReference type="ARBA" id="ARBA00042568"/>
    </source>
</evidence>
<evidence type="ECO:0000256" key="16">
    <source>
        <dbReference type="PIRSR" id="PIRSR602129-50"/>
    </source>
</evidence>
<dbReference type="InterPro" id="IPR015422">
    <property type="entry name" value="PyrdxlP-dep_Trfase_small"/>
</dbReference>
<dbReference type="InterPro" id="IPR050477">
    <property type="entry name" value="GrpII_AminoAcid_Decarb"/>
</dbReference>
<keyword evidence="8" id="KW-0746">Sphingolipid metabolism</keyword>
<dbReference type="GO" id="GO:0030170">
    <property type="term" value="F:pyridoxal phosphate binding"/>
    <property type="evidence" value="ECO:0007669"/>
    <property type="project" value="InterPro"/>
</dbReference>
<dbReference type="Pfam" id="PF00282">
    <property type="entry name" value="Pyridoxal_deC"/>
    <property type="match status" value="1"/>
</dbReference>
<dbReference type="GO" id="GO:0005789">
    <property type="term" value="C:endoplasmic reticulum membrane"/>
    <property type="evidence" value="ECO:0007669"/>
    <property type="project" value="UniProtKB-SubCell"/>
</dbReference>
<evidence type="ECO:0000256" key="5">
    <source>
        <dbReference type="ARBA" id="ARBA00022692"/>
    </source>
</evidence>
<organism evidence="18 19">
    <name type="scientific">Caenorhabditis tropicalis</name>
    <dbReference type="NCBI Taxonomy" id="1561998"/>
    <lineage>
        <taxon>Eukaryota</taxon>
        <taxon>Metazoa</taxon>
        <taxon>Ecdysozoa</taxon>
        <taxon>Nematoda</taxon>
        <taxon>Chromadorea</taxon>
        <taxon>Rhabditida</taxon>
        <taxon>Rhabditina</taxon>
        <taxon>Rhabditomorpha</taxon>
        <taxon>Rhabditoidea</taxon>
        <taxon>Rhabditidae</taxon>
        <taxon>Peloderinae</taxon>
        <taxon>Caenorhabditis</taxon>
    </lineage>
</organism>
<evidence type="ECO:0000256" key="14">
    <source>
        <dbReference type="ARBA" id="ARBA00038965"/>
    </source>
</evidence>
<sequence length="542" mass="61232">MEVIMENVYQLKDSLVHELQKYNPIALVASTFIITYLFTNLRHMHLDDMGIRKRLSTWFFTTVKRVPFIRKMIDKQLNVVKGELENGLRIPDHNNEYFRTIPTRSVGRDEVLRLASIYDGLEGPAYLEGRVSGAVFNREDDKDEREMYEEIFGRFAWSNPLWPKLFPGVRIMEAEVVRMCCNMMNGDSETCGTMSTGGSMSILFACLAHRNRLLKRGQIYTEMIVPSSVHAAFFKAAETFKIKVRKIPVDPVTFKVDLSKMRAAINSRTCMLVGSAPNFPFGTVDDIEAIGQLGLEYDIPVHVDACLGGFLLPFLEEDSIRYDFRVPGVSSISADSHKYGLAPKGSSVVLYRNKELLHNQYFCDADWQGGIYASATMEGSRAGHNIALCWAAMLYHAQDGYKANAQKIVSTTRKIRDGLSKIKGIKLQGPSDVCIVSWTTNDGIELYRFHNYMKERHWQLNGLQFPAGVHIMVTMNHTRPEHAENFIADCQAAVDFVRGSTASESDKNSEAAIYGLAQSIPDRSLVHEFAHSYLDAVYKLPE</sequence>
<dbReference type="InterPro" id="IPR015424">
    <property type="entry name" value="PyrdxlP-dep_Trfase"/>
</dbReference>
<reference evidence="19" key="1">
    <citation type="submission" date="2016-11" db="UniProtKB">
        <authorList>
            <consortium name="WormBaseParasite"/>
        </authorList>
    </citation>
    <scope>IDENTIFICATION</scope>
</reference>
<name>A0A1I7UKG6_9PELO</name>
<dbReference type="CDD" id="cd06450">
    <property type="entry name" value="DOPA_deC_like"/>
    <property type="match status" value="1"/>
</dbReference>
<evidence type="ECO:0000256" key="12">
    <source>
        <dbReference type="ARBA" id="ARBA00023239"/>
    </source>
</evidence>
<dbReference type="Gene3D" id="6.10.140.2150">
    <property type="match status" value="1"/>
</dbReference>
<dbReference type="eggNOG" id="KOG1383">
    <property type="taxonomic scope" value="Eukaryota"/>
</dbReference>
<dbReference type="InterPro" id="IPR015421">
    <property type="entry name" value="PyrdxlP-dep_Trfase_major"/>
</dbReference>
<evidence type="ECO:0000256" key="6">
    <source>
        <dbReference type="ARBA" id="ARBA00022824"/>
    </source>
</evidence>
<evidence type="ECO:0000256" key="13">
    <source>
        <dbReference type="ARBA" id="ARBA00038302"/>
    </source>
</evidence>
<keyword evidence="9" id="KW-1133">Transmembrane helix</keyword>
<keyword evidence="10" id="KW-0443">Lipid metabolism</keyword>
<dbReference type="Gene3D" id="3.90.1150.10">
    <property type="entry name" value="Aspartate Aminotransferase, domain 1"/>
    <property type="match status" value="1"/>
</dbReference>
<dbReference type="Gene3D" id="3.40.640.10">
    <property type="entry name" value="Type I PLP-dependent aspartate aminotransferase-like (Major domain)"/>
    <property type="match status" value="1"/>
</dbReference>
<dbReference type="SUPFAM" id="SSF53383">
    <property type="entry name" value="PLP-dependent transferases"/>
    <property type="match status" value="1"/>
</dbReference>
<dbReference type="FunFam" id="6.10.140.2150:FF:000001">
    <property type="entry name" value="Sphingosine-1-phosphate lyase 1"/>
    <property type="match status" value="1"/>
</dbReference>